<dbReference type="Proteomes" id="UP000474175">
    <property type="component" value="Unassembled WGS sequence"/>
</dbReference>
<evidence type="ECO:0000313" key="2">
    <source>
        <dbReference type="Proteomes" id="UP000474175"/>
    </source>
</evidence>
<accession>A0A6L9L8A6</accession>
<protein>
    <submittedName>
        <fullName evidence="1">Uncharacterized protein</fullName>
    </submittedName>
</protein>
<name>A0A6L9L8A6_9BACT</name>
<evidence type="ECO:0000313" key="1">
    <source>
        <dbReference type="EMBL" id="NDU95717.1"/>
    </source>
</evidence>
<organism evidence="1 2">
    <name type="scientific">Spirosoma terrae</name>
    <dbReference type="NCBI Taxonomy" id="1968276"/>
    <lineage>
        <taxon>Bacteria</taxon>
        <taxon>Pseudomonadati</taxon>
        <taxon>Bacteroidota</taxon>
        <taxon>Cytophagia</taxon>
        <taxon>Cytophagales</taxon>
        <taxon>Cytophagaceae</taxon>
        <taxon>Spirosoma</taxon>
    </lineage>
</organism>
<reference evidence="1 2" key="1">
    <citation type="submission" date="2020-02" db="EMBL/GenBank/DDBJ databases">
        <title>Draft genome sequence of two Spirosoma agri KCTC 52727 and Spirosoma terrae KCTC 52035.</title>
        <authorList>
            <person name="Rojas J."/>
            <person name="Ambika Manirajan B."/>
            <person name="Suarez C."/>
            <person name="Ratering S."/>
            <person name="Schnell S."/>
        </authorList>
    </citation>
    <scope>NUCLEOTIDE SEQUENCE [LARGE SCALE GENOMIC DNA]</scope>
    <source>
        <strain evidence="1 2">KCTC 52035</strain>
    </source>
</reference>
<comment type="caution">
    <text evidence="1">The sequence shown here is derived from an EMBL/GenBank/DDBJ whole genome shotgun (WGS) entry which is preliminary data.</text>
</comment>
<keyword evidence="2" id="KW-1185">Reference proteome</keyword>
<sequence>MATNSKHNIKGKRPVVGGQINTVDDLKPFPADHPVIAAKMERVTRIITNMPSQITHLPFPSNKTYGRVYPGREARIQSHPHDLTEEFYYVAVPANRDYSTWAASFFKNWAAVNDYKSAAFVAYSKAMIIRTVHTGKIITTVLEEAPDLDKFETISPFVAPSPQISIKIEEVLAILKQLRGKIL</sequence>
<proteinExistence type="predicted"/>
<gene>
    <name evidence="1" type="ORF">GK108_12610</name>
</gene>
<dbReference type="AlphaFoldDB" id="A0A6L9L8A6"/>
<dbReference type="RefSeq" id="WP_163948284.1">
    <property type="nucleotide sequence ID" value="NZ_JAAFZH010000004.1"/>
</dbReference>
<dbReference type="EMBL" id="JAAFZH010000004">
    <property type="protein sequence ID" value="NDU95717.1"/>
    <property type="molecule type" value="Genomic_DNA"/>
</dbReference>